<keyword evidence="5" id="KW-0804">Transcription</keyword>
<dbReference type="Gene3D" id="1.10.10.10">
    <property type="entry name" value="Winged helix-like DNA-binding domain superfamily/Winged helix DNA-binding domain"/>
    <property type="match status" value="1"/>
</dbReference>
<dbReference type="Pfam" id="PF04542">
    <property type="entry name" value="Sigma70_r2"/>
    <property type="match status" value="1"/>
</dbReference>
<feature type="domain" description="RNA polymerase sigma-70 region 2" evidence="6">
    <location>
        <begin position="30"/>
        <end position="85"/>
    </location>
</feature>
<dbReference type="InterPro" id="IPR014284">
    <property type="entry name" value="RNA_pol_sigma-70_dom"/>
</dbReference>
<gene>
    <name evidence="8" type="ORF">JTJ23_00350</name>
</gene>
<dbReference type="SUPFAM" id="SSF88946">
    <property type="entry name" value="Sigma2 domain of RNA polymerase sigma factors"/>
    <property type="match status" value="1"/>
</dbReference>
<comment type="caution">
    <text evidence="8">The sequence shown here is derived from an EMBL/GenBank/DDBJ whole genome shotgun (WGS) entry which is preliminary data.</text>
</comment>
<dbReference type="InterPro" id="IPR013249">
    <property type="entry name" value="RNA_pol_sigma70_r4_t2"/>
</dbReference>
<dbReference type="AlphaFoldDB" id="A0A938Z7I0"/>
<keyword evidence="3" id="KW-0731">Sigma factor</keyword>
<accession>A0A938Z7I0</accession>
<evidence type="ECO:0000256" key="4">
    <source>
        <dbReference type="ARBA" id="ARBA00023125"/>
    </source>
</evidence>
<dbReference type="Proteomes" id="UP000737612">
    <property type="component" value="Unassembled WGS sequence"/>
</dbReference>
<comment type="similarity">
    <text evidence="1">Belongs to the sigma-70 factor family. ECF subfamily.</text>
</comment>
<dbReference type="NCBIfam" id="TIGR02937">
    <property type="entry name" value="sigma70-ECF"/>
    <property type="match status" value="1"/>
</dbReference>
<evidence type="ECO:0000313" key="9">
    <source>
        <dbReference type="Proteomes" id="UP000737612"/>
    </source>
</evidence>
<reference evidence="8" key="1">
    <citation type="submission" date="2021-02" db="EMBL/GenBank/DDBJ databases">
        <title>Metagenome-assembled genomes from human diarrheal sample B26.</title>
        <authorList>
            <person name="Ateba T.P."/>
            <person name="Alayande K.A."/>
            <person name="Mwanza M."/>
        </authorList>
    </citation>
    <scope>NUCLEOTIDE SEQUENCE</scope>
    <source>
        <strain evidence="8">06WH</strain>
    </source>
</reference>
<evidence type="ECO:0000259" key="7">
    <source>
        <dbReference type="Pfam" id="PF08281"/>
    </source>
</evidence>
<name>A0A938Z7I0_9FIRM</name>
<dbReference type="GO" id="GO:0016987">
    <property type="term" value="F:sigma factor activity"/>
    <property type="evidence" value="ECO:0007669"/>
    <property type="project" value="UniProtKB-KW"/>
</dbReference>
<evidence type="ECO:0000256" key="5">
    <source>
        <dbReference type="ARBA" id="ARBA00023163"/>
    </source>
</evidence>
<evidence type="ECO:0000256" key="1">
    <source>
        <dbReference type="ARBA" id="ARBA00010641"/>
    </source>
</evidence>
<dbReference type="EMBL" id="JAFHBD010000002">
    <property type="protein sequence ID" value="MBN2952058.1"/>
    <property type="molecule type" value="Genomic_DNA"/>
</dbReference>
<evidence type="ECO:0000256" key="3">
    <source>
        <dbReference type="ARBA" id="ARBA00023082"/>
    </source>
</evidence>
<evidence type="ECO:0000256" key="2">
    <source>
        <dbReference type="ARBA" id="ARBA00023015"/>
    </source>
</evidence>
<evidence type="ECO:0000259" key="6">
    <source>
        <dbReference type="Pfam" id="PF04542"/>
    </source>
</evidence>
<dbReference type="InterPro" id="IPR039425">
    <property type="entry name" value="RNA_pol_sigma-70-like"/>
</dbReference>
<keyword evidence="2" id="KW-0805">Transcription regulation</keyword>
<dbReference type="SUPFAM" id="SSF88659">
    <property type="entry name" value="Sigma3 and sigma4 domains of RNA polymerase sigma factors"/>
    <property type="match status" value="1"/>
</dbReference>
<dbReference type="PANTHER" id="PTHR43133">
    <property type="entry name" value="RNA POLYMERASE ECF-TYPE SIGMA FACTO"/>
    <property type="match status" value="1"/>
</dbReference>
<organism evidence="8 9">
    <name type="scientific">Fusicatenibacter saccharivorans</name>
    <dbReference type="NCBI Taxonomy" id="1150298"/>
    <lineage>
        <taxon>Bacteria</taxon>
        <taxon>Bacillati</taxon>
        <taxon>Bacillota</taxon>
        <taxon>Clostridia</taxon>
        <taxon>Lachnospirales</taxon>
        <taxon>Lachnospiraceae</taxon>
        <taxon>Fusicatenibacter</taxon>
    </lineage>
</organism>
<dbReference type="GO" id="GO:0003677">
    <property type="term" value="F:DNA binding"/>
    <property type="evidence" value="ECO:0007669"/>
    <property type="project" value="UniProtKB-KW"/>
</dbReference>
<proteinExistence type="inferred from homology"/>
<sequence length="186" mass="21918">MEDTHIVQMYWDRNETAISESAVKYGTYCTSIAQNILQNPADAEECVNDTWLHAWNAMPPHRPSLLSTFLGKITRNLSFDLYRKMHRKKRGESQMDAVLDELEECVSGKDDIERQWEMKELIAEINQFLQKLPEEKRCMFVLRYWYVDSISEIAERLGRSENYISVSLNRIRGKLHTHLTERGFEV</sequence>
<protein>
    <submittedName>
        <fullName evidence="8">Sigma-70 family RNA polymerase sigma factor</fullName>
    </submittedName>
</protein>
<dbReference type="InterPro" id="IPR036388">
    <property type="entry name" value="WH-like_DNA-bd_sf"/>
</dbReference>
<dbReference type="InterPro" id="IPR007627">
    <property type="entry name" value="RNA_pol_sigma70_r2"/>
</dbReference>
<dbReference type="GO" id="GO:0006352">
    <property type="term" value="P:DNA-templated transcription initiation"/>
    <property type="evidence" value="ECO:0007669"/>
    <property type="project" value="InterPro"/>
</dbReference>
<dbReference type="InterPro" id="IPR013325">
    <property type="entry name" value="RNA_pol_sigma_r2"/>
</dbReference>
<feature type="domain" description="RNA polymerase sigma factor 70 region 4 type 2" evidence="7">
    <location>
        <begin position="124"/>
        <end position="175"/>
    </location>
</feature>
<evidence type="ECO:0000313" key="8">
    <source>
        <dbReference type="EMBL" id="MBN2952058.1"/>
    </source>
</evidence>
<dbReference type="Pfam" id="PF08281">
    <property type="entry name" value="Sigma70_r4_2"/>
    <property type="match status" value="1"/>
</dbReference>
<keyword evidence="4" id="KW-0238">DNA-binding</keyword>
<dbReference type="InterPro" id="IPR013324">
    <property type="entry name" value="RNA_pol_sigma_r3/r4-like"/>
</dbReference>
<dbReference type="Gene3D" id="1.10.1740.10">
    <property type="match status" value="1"/>
</dbReference>
<dbReference type="PANTHER" id="PTHR43133:SF8">
    <property type="entry name" value="RNA POLYMERASE SIGMA FACTOR HI_1459-RELATED"/>
    <property type="match status" value="1"/>
</dbReference>